<evidence type="ECO:0000313" key="4">
    <source>
        <dbReference type="Proteomes" id="UP000679690"/>
    </source>
</evidence>
<feature type="region of interest" description="Disordered" evidence="1">
    <location>
        <begin position="130"/>
        <end position="151"/>
    </location>
</feature>
<dbReference type="Gene3D" id="2.120.10.30">
    <property type="entry name" value="TolB, C-terminal domain"/>
    <property type="match status" value="1"/>
</dbReference>
<accession>A0ABS3USK9</accession>
<feature type="transmembrane region" description="Helical" evidence="2">
    <location>
        <begin position="392"/>
        <end position="414"/>
    </location>
</feature>
<dbReference type="SUPFAM" id="SSF82171">
    <property type="entry name" value="DPP6 N-terminal domain-like"/>
    <property type="match status" value="1"/>
</dbReference>
<keyword evidence="2" id="KW-0812">Transmembrane</keyword>
<dbReference type="Proteomes" id="UP000679690">
    <property type="component" value="Unassembled WGS sequence"/>
</dbReference>
<dbReference type="EMBL" id="JAGFNS010000022">
    <property type="protein sequence ID" value="MBO3741572.1"/>
    <property type="molecule type" value="Genomic_DNA"/>
</dbReference>
<keyword evidence="4" id="KW-1185">Reference proteome</keyword>
<keyword evidence="2" id="KW-0472">Membrane</keyword>
<comment type="caution">
    <text evidence="3">The sequence shown here is derived from an EMBL/GenBank/DDBJ whole genome shotgun (WGS) entry which is preliminary data.</text>
</comment>
<name>A0ABS3USK9_9ACTN</name>
<reference evidence="3 4" key="1">
    <citation type="submission" date="2021-03" db="EMBL/GenBank/DDBJ databases">
        <title>Actinoplanes flavus sp. nov., a novel actinomycete isolated from Coconut Palm rhizosphere soil.</title>
        <authorList>
            <person name="Luo X."/>
        </authorList>
    </citation>
    <scope>NUCLEOTIDE SEQUENCE [LARGE SCALE GENOMIC DNA]</scope>
    <source>
        <strain evidence="3 4">NEAU-H7</strain>
    </source>
</reference>
<evidence type="ECO:0008006" key="5">
    <source>
        <dbReference type="Google" id="ProtNLM"/>
    </source>
</evidence>
<sequence>MTARIAAVTTLVTMLVLCCGFAGLAGEWHPAGGTARALSPGDGSLPERIGAPPLWTPDGLAAPIGAASVLFTSNTWFGDESGHLTGLVGRDDDTYRVTELYGPAGLSSVISPDGTRLAVDDGVADLATGRITPFRPRDDTDDSHLEPQAWSPDGNTVAVLFGWWNDGGRADGVHLKLVDVRSGATREIAELSPMAALPGWTVAFSPDGTRLAVQVEDRIRVLTLADGTSVDLPLPAGARIAGKGAWTRDGRSLLVVSGEKCDCAGYPRRWTVQTISAADGTVGGPSWTRDGVYALRVLGWWRGRPATVEYTATRVAQPSVFADAVAREELTSQDGIERARLIELGGGRELLSGDGIPLNGDVESIDVPDRILAQGRARAGSPPLLDVEALTLLPLTVVLTGLLVLLFLGVWWLAVRLWPQPH</sequence>
<dbReference type="RefSeq" id="WP_208470721.1">
    <property type="nucleotide sequence ID" value="NZ_JAGFNS010000022.1"/>
</dbReference>
<proteinExistence type="predicted"/>
<feature type="compositionally biased region" description="Basic and acidic residues" evidence="1">
    <location>
        <begin position="135"/>
        <end position="145"/>
    </location>
</feature>
<evidence type="ECO:0000256" key="2">
    <source>
        <dbReference type="SAM" id="Phobius"/>
    </source>
</evidence>
<dbReference type="InterPro" id="IPR011042">
    <property type="entry name" value="6-blade_b-propeller_TolB-like"/>
</dbReference>
<evidence type="ECO:0000313" key="3">
    <source>
        <dbReference type="EMBL" id="MBO3741572.1"/>
    </source>
</evidence>
<organism evidence="3 4">
    <name type="scientific">Actinoplanes flavus</name>
    <dbReference type="NCBI Taxonomy" id="2820290"/>
    <lineage>
        <taxon>Bacteria</taxon>
        <taxon>Bacillati</taxon>
        <taxon>Actinomycetota</taxon>
        <taxon>Actinomycetes</taxon>
        <taxon>Micromonosporales</taxon>
        <taxon>Micromonosporaceae</taxon>
        <taxon>Actinoplanes</taxon>
    </lineage>
</organism>
<evidence type="ECO:0000256" key="1">
    <source>
        <dbReference type="SAM" id="MobiDB-lite"/>
    </source>
</evidence>
<keyword evidence="2" id="KW-1133">Transmembrane helix</keyword>
<protein>
    <recommendedName>
        <fullName evidence="5">WD40-like Beta Propeller Repeat</fullName>
    </recommendedName>
</protein>
<gene>
    <name evidence="3" type="ORF">J5X75_29090</name>
</gene>